<keyword evidence="3" id="KW-1185">Reference proteome</keyword>
<reference evidence="2 3" key="1">
    <citation type="submission" date="2021-07" db="EMBL/GenBank/DDBJ databases">
        <title>Mesonia aestuariivivens sp. nov., isolated from a tidal flat.</title>
        <authorList>
            <person name="Kim Y.-O."/>
            <person name="Yoon J.-H."/>
        </authorList>
    </citation>
    <scope>NUCLEOTIDE SEQUENCE [LARGE SCALE GENOMIC DNA]</scope>
    <source>
        <strain evidence="2 3">JHPTF-M18</strain>
    </source>
</reference>
<evidence type="ECO:0000259" key="1">
    <source>
        <dbReference type="Pfam" id="PF12867"/>
    </source>
</evidence>
<organism evidence="2 3">
    <name type="scientific">Mesonia aestuariivivens</name>
    <dbReference type="NCBI Taxonomy" id="2796128"/>
    <lineage>
        <taxon>Bacteria</taxon>
        <taxon>Pseudomonadati</taxon>
        <taxon>Bacteroidota</taxon>
        <taxon>Flavobacteriia</taxon>
        <taxon>Flavobacteriales</taxon>
        <taxon>Flavobacteriaceae</taxon>
        <taxon>Mesonia</taxon>
    </lineage>
</organism>
<sequence>MIRKQLIKHLEGGEAFTPLDEVVEEINIKQLGVRPEGLPYSFYELFYHIVFAQQDILNYILDENYLAPQWPDGYWSKVQTPKNKQAWEDLKQQFFKQRKELIAIVEDEDLDLNSLIKNSKEHTLFRQLMLIVEHNAYHTGQLLVVLRLLDLHS</sequence>
<gene>
    <name evidence="2" type="ORF">KW502_07895</name>
</gene>
<evidence type="ECO:0000313" key="3">
    <source>
        <dbReference type="Proteomes" id="UP000719267"/>
    </source>
</evidence>
<dbReference type="Pfam" id="PF12867">
    <property type="entry name" value="DinB_2"/>
    <property type="match status" value="1"/>
</dbReference>
<comment type="caution">
    <text evidence="2">The sequence shown here is derived from an EMBL/GenBank/DDBJ whole genome shotgun (WGS) entry which is preliminary data.</text>
</comment>
<dbReference type="InterPro" id="IPR024775">
    <property type="entry name" value="DinB-like"/>
</dbReference>
<accession>A0ABS6W1K7</accession>
<evidence type="ECO:0000313" key="2">
    <source>
        <dbReference type="EMBL" id="MBW2961717.1"/>
    </source>
</evidence>
<protein>
    <submittedName>
        <fullName evidence="2">DinB family protein</fullName>
    </submittedName>
</protein>
<feature type="domain" description="DinB-like" evidence="1">
    <location>
        <begin position="19"/>
        <end position="142"/>
    </location>
</feature>
<dbReference type="EMBL" id="JAHWDF010000007">
    <property type="protein sequence ID" value="MBW2961717.1"/>
    <property type="molecule type" value="Genomic_DNA"/>
</dbReference>
<name>A0ABS6W1K7_9FLAO</name>
<dbReference type="RefSeq" id="WP_219040008.1">
    <property type="nucleotide sequence ID" value="NZ_JAHWDF010000007.1"/>
</dbReference>
<dbReference type="Proteomes" id="UP000719267">
    <property type="component" value="Unassembled WGS sequence"/>
</dbReference>
<proteinExistence type="predicted"/>